<dbReference type="EC" id="3.1.3.18" evidence="4"/>
<dbReference type="InterPro" id="IPR006439">
    <property type="entry name" value="HAD-SF_hydro_IA"/>
</dbReference>
<comment type="catalytic activity">
    <reaction evidence="1">
        <text>2-phosphoglycolate + H2O = glycolate + phosphate</text>
        <dbReference type="Rhea" id="RHEA:14369"/>
        <dbReference type="ChEBI" id="CHEBI:15377"/>
        <dbReference type="ChEBI" id="CHEBI:29805"/>
        <dbReference type="ChEBI" id="CHEBI:43474"/>
        <dbReference type="ChEBI" id="CHEBI:58033"/>
        <dbReference type="EC" id="3.1.3.18"/>
    </reaction>
</comment>
<dbReference type="GO" id="GO:0008967">
    <property type="term" value="F:phosphoglycolate phosphatase activity"/>
    <property type="evidence" value="ECO:0007669"/>
    <property type="project" value="UniProtKB-EC"/>
</dbReference>
<dbReference type="PRINTS" id="PR00413">
    <property type="entry name" value="HADHALOGNASE"/>
</dbReference>
<sequence>MTELVIFDLDGTLLDTIHDLGNSVNYALQKNGFPLHDIETYRYFVGNGITKLIERSLPDDQKNVEIIQRVRQDFMIHYIPHSEDLTRPYQGIPEVLYTLQQKGIQLAVASNKVQLATERVVNHFFPSVHFAAVLGQREGFPVKPDPSILLSIMEQTAVSKVNTLYVGDSGVDVLTAKHAGLSFVGVLWGFRPQSELEALGAVSFVHTPGEILHYIK</sequence>
<comment type="similarity">
    <text evidence="3">Belongs to the HAD-like hydrolase superfamily. CbbY/CbbZ/Gph/YieH family.</text>
</comment>
<accession>A0A7W5DPP0</accession>
<name>A0A7W5DPP0_9PORP</name>
<evidence type="ECO:0000256" key="3">
    <source>
        <dbReference type="ARBA" id="ARBA00006171"/>
    </source>
</evidence>
<dbReference type="Gene3D" id="1.10.150.240">
    <property type="entry name" value="Putative phosphatase, domain 2"/>
    <property type="match status" value="1"/>
</dbReference>
<dbReference type="SFLD" id="SFLDG01129">
    <property type="entry name" value="C1.5:_HAD__Beta-PGM__Phosphata"/>
    <property type="match status" value="1"/>
</dbReference>
<dbReference type="Gene3D" id="3.40.50.1000">
    <property type="entry name" value="HAD superfamily/HAD-like"/>
    <property type="match status" value="1"/>
</dbReference>
<gene>
    <name evidence="5" type="ORF">FHX64_000845</name>
</gene>
<dbReference type="SUPFAM" id="SSF56784">
    <property type="entry name" value="HAD-like"/>
    <property type="match status" value="1"/>
</dbReference>
<evidence type="ECO:0000313" key="6">
    <source>
        <dbReference type="Proteomes" id="UP000544222"/>
    </source>
</evidence>
<protein>
    <recommendedName>
        <fullName evidence="4">phosphoglycolate phosphatase</fullName>
        <ecNumber evidence="4">3.1.3.18</ecNumber>
    </recommendedName>
</protein>
<dbReference type="AlphaFoldDB" id="A0A7W5DPP0"/>
<evidence type="ECO:0000256" key="1">
    <source>
        <dbReference type="ARBA" id="ARBA00000830"/>
    </source>
</evidence>
<keyword evidence="5" id="KW-0378">Hydrolase</keyword>
<dbReference type="GO" id="GO:0005829">
    <property type="term" value="C:cytosol"/>
    <property type="evidence" value="ECO:0007669"/>
    <property type="project" value="TreeGrafter"/>
</dbReference>
<dbReference type="Proteomes" id="UP000544222">
    <property type="component" value="Unassembled WGS sequence"/>
</dbReference>
<evidence type="ECO:0000256" key="4">
    <source>
        <dbReference type="ARBA" id="ARBA00013078"/>
    </source>
</evidence>
<dbReference type="PANTHER" id="PTHR43434">
    <property type="entry name" value="PHOSPHOGLYCOLATE PHOSPHATASE"/>
    <property type="match status" value="1"/>
</dbReference>
<keyword evidence="6" id="KW-1185">Reference proteome</keyword>
<comment type="pathway">
    <text evidence="2">Organic acid metabolism; glycolate biosynthesis; glycolate from 2-phosphoglycolate: step 1/1.</text>
</comment>
<dbReference type="PANTHER" id="PTHR43434:SF1">
    <property type="entry name" value="PHOSPHOGLYCOLATE PHOSPHATASE"/>
    <property type="match status" value="1"/>
</dbReference>
<dbReference type="SFLD" id="SFLDS00003">
    <property type="entry name" value="Haloacid_Dehalogenase"/>
    <property type="match status" value="1"/>
</dbReference>
<dbReference type="EMBL" id="JACHYB010000001">
    <property type="protein sequence ID" value="MBB3186682.1"/>
    <property type="molecule type" value="Genomic_DNA"/>
</dbReference>
<evidence type="ECO:0000256" key="2">
    <source>
        <dbReference type="ARBA" id="ARBA00004818"/>
    </source>
</evidence>
<evidence type="ECO:0000313" key="5">
    <source>
        <dbReference type="EMBL" id="MBB3186682.1"/>
    </source>
</evidence>
<dbReference type="InterPro" id="IPR041492">
    <property type="entry name" value="HAD_2"/>
</dbReference>
<dbReference type="GO" id="GO:0006281">
    <property type="term" value="P:DNA repair"/>
    <property type="evidence" value="ECO:0007669"/>
    <property type="project" value="TreeGrafter"/>
</dbReference>
<comment type="caution">
    <text evidence="5">The sequence shown here is derived from an EMBL/GenBank/DDBJ whole genome shotgun (WGS) entry which is preliminary data.</text>
</comment>
<dbReference type="InterPro" id="IPR050155">
    <property type="entry name" value="HAD-like_hydrolase_sf"/>
</dbReference>
<dbReference type="InterPro" id="IPR023198">
    <property type="entry name" value="PGP-like_dom2"/>
</dbReference>
<dbReference type="InterPro" id="IPR036412">
    <property type="entry name" value="HAD-like_sf"/>
</dbReference>
<organism evidence="5 6">
    <name type="scientific">Microbacter margulisiae</name>
    <dbReference type="NCBI Taxonomy" id="1350067"/>
    <lineage>
        <taxon>Bacteria</taxon>
        <taxon>Pseudomonadati</taxon>
        <taxon>Bacteroidota</taxon>
        <taxon>Bacteroidia</taxon>
        <taxon>Bacteroidales</taxon>
        <taxon>Porphyromonadaceae</taxon>
        <taxon>Microbacter</taxon>
    </lineage>
</organism>
<dbReference type="RefSeq" id="WP_183412539.1">
    <property type="nucleotide sequence ID" value="NZ_JACHYB010000001.1"/>
</dbReference>
<dbReference type="Pfam" id="PF13419">
    <property type="entry name" value="HAD_2"/>
    <property type="match status" value="1"/>
</dbReference>
<proteinExistence type="inferred from homology"/>
<reference evidence="5 6" key="1">
    <citation type="submission" date="2020-08" db="EMBL/GenBank/DDBJ databases">
        <title>Genomic Encyclopedia of Type Strains, Phase IV (KMG-IV): sequencing the most valuable type-strain genomes for metagenomic binning, comparative biology and taxonomic classification.</title>
        <authorList>
            <person name="Goeker M."/>
        </authorList>
    </citation>
    <scope>NUCLEOTIDE SEQUENCE [LARGE SCALE GENOMIC DNA]</scope>
    <source>
        <strain evidence="5 6">DSM 27471</strain>
    </source>
</reference>
<dbReference type="InterPro" id="IPR023214">
    <property type="entry name" value="HAD_sf"/>
</dbReference>
<dbReference type="NCBIfam" id="TIGR01549">
    <property type="entry name" value="HAD-SF-IA-v1"/>
    <property type="match status" value="1"/>
</dbReference>